<accession>A0A8E2EGV1</accession>
<dbReference type="GO" id="GO:0044550">
    <property type="term" value="P:secondary metabolite biosynthetic process"/>
    <property type="evidence" value="ECO:0007669"/>
    <property type="project" value="TreeGrafter"/>
</dbReference>
<proteinExistence type="predicted"/>
<keyword evidence="1" id="KW-0596">Phosphopantetheine</keyword>
<evidence type="ECO:0000256" key="2">
    <source>
        <dbReference type="ARBA" id="ARBA00022553"/>
    </source>
</evidence>
<sequence>MTYAKWQAALKPKHAATWNLHNALPDLEFFVMLSSLTGVGDSTRRRLLAENEGVVERLIKIGFEPIEELQTMRIIETAMCNALRPVHASQMITGICQWDESMNVAWKQDRRFWPLQTNAAQGTQARGTGRANKKTQLNLREIITSASTTCFALPLEVVGASCPLAVYGVDSLVAVEVRNWLAVSAKADLSIFDIMQSPSLEALAERVTEKSSLVAEKGLKAGA</sequence>
<dbReference type="EMBL" id="KV744857">
    <property type="protein sequence ID" value="OCK83574.1"/>
    <property type="molecule type" value="Genomic_DNA"/>
</dbReference>
<dbReference type="InterPro" id="IPR050091">
    <property type="entry name" value="PKS_NRPS_Biosynth_Enz"/>
</dbReference>
<feature type="domain" description="Carrier" evidence="3">
    <location>
        <begin position="136"/>
        <end position="211"/>
    </location>
</feature>
<dbReference type="AlphaFoldDB" id="A0A8E2EGV1"/>
<dbReference type="SUPFAM" id="SSF47336">
    <property type="entry name" value="ACP-like"/>
    <property type="match status" value="1"/>
</dbReference>
<dbReference type="Gene3D" id="3.40.50.720">
    <property type="entry name" value="NAD(P)-binding Rossmann-like Domain"/>
    <property type="match status" value="1"/>
</dbReference>
<evidence type="ECO:0000313" key="4">
    <source>
        <dbReference type="EMBL" id="OCK83574.1"/>
    </source>
</evidence>
<dbReference type="InterPro" id="IPR009081">
    <property type="entry name" value="PP-bd_ACP"/>
</dbReference>
<dbReference type="PROSITE" id="PS50075">
    <property type="entry name" value="CARRIER"/>
    <property type="match status" value="1"/>
</dbReference>
<organism evidence="4 5">
    <name type="scientific">Lepidopterella palustris CBS 459.81</name>
    <dbReference type="NCBI Taxonomy" id="1314670"/>
    <lineage>
        <taxon>Eukaryota</taxon>
        <taxon>Fungi</taxon>
        <taxon>Dikarya</taxon>
        <taxon>Ascomycota</taxon>
        <taxon>Pezizomycotina</taxon>
        <taxon>Dothideomycetes</taxon>
        <taxon>Pleosporomycetidae</taxon>
        <taxon>Mytilinidiales</taxon>
        <taxon>Argynnaceae</taxon>
        <taxon>Lepidopterella</taxon>
    </lineage>
</organism>
<name>A0A8E2EGV1_9PEZI</name>
<dbReference type="PANTHER" id="PTHR43775">
    <property type="entry name" value="FATTY ACID SYNTHASE"/>
    <property type="match status" value="1"/>
</dbReference>
<dbReference type="InterPro" id="IPR036736">
    <property type="entry name" value="ACP-like_sf"/>
</dbReference>
<dbReference type="GO" id="GO:0004312">
    <property type="term" value="F:fatty acid synthase activity"/>
    <property type="evidence" value="ECO:0007669"/>
    <property type="project" value="TreeGrafter"/>
</dbReference>
<dbReference type="InterPro" id="IPR013968">
    <property type="entry name" value="PKS_KR"/>
</dbReference>
<dbReference type="SMART" id="SM00823">
    <property type="entry name" value="PKS_PP"/>
    <property type="match status" value="1"/>
</dbReference>
<dbReference type="Gene3D" id="1.10.1200.10">
    <property type="entry name" value="ACP-like"/>
    <property type="match status" value="1"/>
</dbReference>
<dbReference type="Pfam" id="PF23297">
    <property type="entry name" value="ACP_SdgA_C"/>
    <property type="match status" value="1"/>
</dbReference>
<gene>
    <name evidence="4" type="ORF">K432DRAFT_401877</name>
</gene>
<protein>
    <recommendedName>
        <fullName evidence="3">Carrier domain-containing protein</fullName>
    </recommendedName>
</protein>
<evidence type="ECO:0000313" key="5">
    <source>
        <dbReference type="Proteomes" id="UP000250266"/>
    </source>
</evidence>
<dbReference type="Proteomes" id="UP000250266">
    <property type="component" value="Unassembled WGS sequence"/>
</dbReference>
<dbReference type="Pfam" id="PF08659">
    <property type="entry name" value="KR"/>
    <property type="match status" value="1"/>
</dbReference>
<keyword evidence="2" id="KW-0597">Phosphoprotein</keyword>
<dbReference type="OrthoDB" id="329835at2759"/>
<keyword evidence="5" id="KW-1185">Reference proteome</keyword>
<reference evidence="4 5" key="1">
    <citation type="journal article" date="2016" name="Nat. Commun.">
        <title>Ectomycorrhizal ecology is imprinted in the genome of the dominant symbiotic fungus Cenococcum geophilum.</title>
        <authorList>
            <consortium name="DOE Joint Genome Institute"/>
            <person name="Peter M."/>
            <person name="Kohler A."/>
            <person name="Ohm R.A."/>
            <person name="Kuo A."/>
            <person name="Krutzmann J."/>
            <person name="Morin E."/>
            <person name="Arend M."/>
            <person name="Barry K.W."/>
            <person name="Binder M."/>
            <person name="Choi C."/>
            <person name="Clum A."/>
            <person name="Copeland A."/>
            <person name="Grisel N."/>
            <person name="Haridas S."/>
            <person name="Kipfer T."/>
            <person name="LaButti K."/>
            <person name="Lindquist E."/>
            <person name="Lipzen A."/>
            <person name="Maire R."/>
            <person name="Meier B."/>
            <person name="Mihaltcheva S."/>
            <person name="Molinier V."/>
            <person name="Murat C."/>
            <person name="Poggeler S."/>
            <person name="Quandt C.A."/>
            <person name="Sperisen C."/>
            <person name="Tritt A."/>
            <person name="Tisserant E."/>
            <person name="Crous P.W."/>
            <person name="Henrissat B."/>
            <person name="Nehls U."/>
            <person name="Egli S."/>
            <person name="Spatafora J.W."/>
            <person name="Grigoriev I.V."/>
            <person name="Martin F.M."/>
        </authorList>
    </citation>
    <scope>NUCLEOTIDE SEQUENCE [LARGE SCALE GENOMIC DNA]</scope>
    <source>
        <strain evidence="4 5">CBS 459.81</strain>
    </source>
</reference>
<evidence type="ECO:0000256" key="1">
    <source>
        <dbReference type="ARBA" id="ARBA00022450"/>
    </source>
</evidence>
<evidence type="ECO:0000259" key="3">
    <source>
        <dbReference type="PROSITE" id="PS50075"/>
    </source>
</evidence>
<dbReference type="PANTHER" id="PTHR43775:SF37">
    <property type="entry name" value="SI:DKEY-61P9.11"/>
    <property type="match status" value="1"/>
</dbReference>
<dbReference type="GO" id="GO:0006633">
    <property type="term" value="P:fatty acid biosynthetic process"/>
    <property type="evidence" value="ECO:0007669"/>
    <property type="project" value="TreeGrafter"/>
</dbReference>
<dbReference type="GO" id="GO:0031177">
    <property type="term" value="F:phosphopantetheine binding"/>
    <property type="evidence" value="ECO:0007669"/>
    <property type="project" value="InterPro"/>
</dbReference>
<dbReference type="InterPro" id="IPR020806">
    <property type="entry name" value="PKS_PP-bd"/>
</dbReference>